<comment type="caution">
    <text evidence="2">The sequence shown here is derived from an EMBL/GenBank/DDBJ whole genome shotgun (WGS) entry which is preliminary data.</text>
</comment>
<keyword evidence="3" id="KW-1185">Reference proteome</keyword>
<dbReference type="InterPro" id="IPR011009">
    <property type="entry name" value="Kinase-like_dom_sf"/>
</dbReference>
<feature type="domain" description="Protein kinase" evidence="1">
    <location>
        <begin position="21"/>
        <end position="175"/>
    </location>
</feature>
<accession>A0ABD6EXF5</accession>
<dbReference type="Gene3D" id="1.10.510.10">
    <property type="entry name" value="Transferase(Phosphotransferase) domain 1"/>
    <property type="match status" value="1"/>
</dbReference>
<evidence type="ECO:0000313" key="3">
    <source>
        <dbReference type="Proteomes" id="UP001608902"/>
    </source>
</evidence>
<organism evidence="2 3">
    <name type="scientific">Gnathostoma spinigerum</name>
    <dbReference type="NCBI Taxonomy" id="75299"/>
    <lineage>
        <taxon>Eukaryota</taxon>
        <taxon>Metazoa</taxon>
        <taxon>Ecdysozoa</taxon>
        <taxon>Nematoda</taxon>
        <taxon>Chromadorea</taxon>
        <taxon>Rhabditida</taxon>
        <taxon>Spirurina</taxon>
        <taxon>Gnathostomatomorpha</taxon>
        <taxon>Gnathostomatoidea</taxon>
        <taxon>Gnathostomatidae</taxon>
        <taxon>Gnathostoma</taxon>
    </lineage>
</organism>
<dbReference type="PANTHER" id="PTHR11909">
    <property type="entry name" value="CASEIN KINASE-RELATED"/>
    <property type="match status" value="1"/>
</dbReference>
<proteinExistence type="predicted"/>
<evidence type="ECO:0000259" key="1">
    <source>
        <dbReference type="PROSITE" id="PS50011"/>
    </source>
</evidence>
<dbReference type="PROSITE" id="PS50011">
    <property type="entry name" value="PROTEIN_KINASE_DOM"/>
    <property type="match status" value="1"/>
</dbReference>
<name>A0ABD6EXF5_9BILA</name>
<dbReference type="SUPFAM" id="SSF56112">
    <property type="entry name" value="Protein kinase-like (PK-like)"/>
    <property type="match status" value="1"/>
</dbReference>
<dbReference type="InterPro" id="IPR000719">
    <property type="entry name" value="Prot_kinase_dom"/>
</dbReference>
<protein>
    <recommendedName>
        <fullName evidence="1">Protein kinase domain-containing protein</fullName>
    </recommendedName>
</protein>
<dbReference type="Proteomes" id="UP001608902">
    <property type="component" value="Unassembled WGS sequence"/>
</dbReference>
<reference evidence="2 3" key="1">
    <citation type="submission" date="2024-08" db="EMBL/GenBank/DDBJ databases">
        <title>Gnathostoma spinigerum genome.</title>
        <authorList>
            <person name="Gonzalez-Bertolin B."/>
            <person name="Monzon S."/>
            <person name="Zaballos A."/>
            <person name="Jimenez P."/>
            <person name="Dekumyoy P."/>
            <person name="Varona S."/>
            <person name="Cuesta I."/>
            <person name="Sumanam S."/>
            <person name="Adisakwattana P."/>
            <person name="Gasser R.B."/>
            <person name="Hernandez-Gonzalez A."/>
            <person name="Young N.D."/>
            <person name="Perteguer M.J."/>
        </authorList>
    </citation>
    <scope>NUCLEOTIDE SEQUENCE [LARGE SCALE GENOMIC DNA]</scope>
    <source>
        <strain evidence="2">AL3</strain>
        <tissue evidence="2">Liver</tissue>
    </source>
</reference>
<dbReference type="AlphaFoldDB" id="A0ABD6EXF5"/>
<dbReference type="EMBL" id="JBGFUD010013742">
    <property type="protein sequence ID" value="MFH4983787.1"/>
    <property type="molecule type" value="Genomic_DNA"/>
</dbReference>
<gene>
    <name evidence="2" type="ORF">AB6A40_010496</name>
</gene>
<dbReference type="SMART" id="SM00220">
    <property type="entry name" value="S_TKc"/>
    <property type="match status" value="1"/>
</dbReference>
<sequence>MGREDLQQIQLKIGAIVKDLWQVCRKLGEGGCGVVYEVVNIKNPNSHAAMKIEPFGMLKDDEMLKMEVYVLKKMQNSKHACKLLLSGKAKDYFFMIMSLLGKSLGELRRACPDQRFTLSTSIRLAMQCLEAIEEIHDAGFIHRDIKPSNFALGRNRMKRNVYLLDFGLARQYKVR</sequence>
<evidence type="ECO:0000313" key="2">
    <source>
        <dbReference type="EMBL" id="MFH4983787.1"/>
    </source>
</evidence>
<dbReference type="Pfam" id="PF00069">
    <property type="entry name" value="Pkinase"/>
    <property type="match status" value="1"/>
</dbReference>
<dbReference type="InterPro" id="IPR050235">
    <property type="entry name" value="CK1_Ser-Thr_kinase"/>
</dbReference>